<feature type="transmembrane region" description="Helical" evidence="1">
    <location>
        <begin position="234"/>
        <end position="254"/>
    </location>
</feature>
<proteinExistence type="predicted"/>
<dbReference type="EMBL" id="BMAV01010197">
    <property type="protein sequence ID" value="GFY55118.1"/>
    <property type="molecule type" value="Genomic_DNA"/>
</dbReference>
<dbReference type="PANTHER" id="PTHR33964">
    <property type="entry name" value="RE45066P-RELATED"/>
    <property type="match status" value="1"/>
</dbReference>
<keyword evidence="1" id="KW-1133">Transmembrane helix</keyword>
<evidence type="ECO:0000256" key="2">
    <source>
        <dbReference type="SAM" id="SignalP"/>
    </source>
</evidence>
<dbReference type="Proteomes" id="UP000886998">
    <property type="component" value="Unassembled WGS sequence"/>
</dbReference>
<evidence type="ECO:0000256" key="1">
    <source>
        <dbReference type="SAM" id="Phobius"/>
    </source>
</evidence>
<dbReference type="OrthoDB" id="6419880at2759"/>
<keyword evidence="1" id="KW-0812">Transmembrane</keyword>
<dbReference type="PANTHER" id="PTHR33964:SF1">
    <property type="entry name" value="RE45066P"/>
    <property type="match status" value="1"/>
</dbReference>
<gene>
    <name evidence="3" type="primary">AVEN_40795_1</name>
    <name evidence="3" type="ORF">TNIN_281011</name>
</gene>
<organism evidence="3 4">
    <name type="scientific">Trichonephila inaurata madagascariensis</name>
    <dbReference type="NCBI Taxonomy" id="2747483"/>
    <lineage>
        <taxon>Eukaryota</taxon>
        <taxon>Metazoa</taxon>
        <taxon>Ecdysozoa</taxon>
        <taxon>Arthropoda</taxon>
        <taxon>Chelicerata</taxon>
        <taxon>Arachnida</taxon>
        <taxon>Araneae</taxon>
        <taxon>Araneomorphae</taxon>
        <taxon>Entelegynae</taxon>
        <taxon>Araneoidea</taxon>
        <taxon>Nephilidae</taxon>
        <taxon>Trichonephila</taxon>
        <taxon>Trichonephila inaurata</taxon>
    </lineage>
</organism>
<evidence type="ECO:0000313" key="3">
    <source>
        <dbReference type="EMBL" id="GFY55118.1"/>
    </source>
</evidence>
<keyword evidence="2" id="KW-0732">Signal</keyword>
<feature type="chain" id="PRO_5036475862" evidence="2">
    <location>
        <begin position="20"/>
        <end position="256"/>
    </location>
</feature>
<comment type="caution">
    <text evidence="3">The sequence shown here is derived from an EMBL/GenBank/DDBJ whole genome shotgun (WGS) entry which is preliminary data.</text>
</comment>
<feature type="signal peptide" evidence="2">
    <location>
        <begin position="1"/>
        <end position="19"/>
    </location>
</feature>
<name>A0A8X6XJM5_9ARAC</name>
<sequence length="256" mass="28970">MTSLWIILALFGYHGLVSCQRGAGECYEDMQRDSDISHLLLDVTSPERIDYFCGRISRLKKCIADYEDELSNAENTEYLKKTRGITAFYLNVCPPGTISRSVSYKGNAPCFQLIKHQILSCGSDVPDLSSYEMQTDLNSRCCALSRHRKCVTSAAAKHCGKEAGQVVNEIIFRYFETQLEGCWEKQECEKESSDDSWTTNEAPGRRITAPERRTYLTPPTYFKDPDSRNNSICFMNSLLTLLSSVLIVLLQLVLPQ</sequence>
<evidence type="ECO:0000313" key="4">
    <source>
        <dbReference type="Proteomes" id="UP000886998"/>
    </source>
</evidence>
<accession>A0A8X6XJM5</accession>
<protein>
    <submittedName>
        <fullName evidence="3">Uncharacterized protein</fullName>
    </submittedName>
</protein>
<keyword evidence="4" id="KW-1185">Reference proteome</keyword>
<dbReference type="AlphaFoldDB" id="A0A8X6XJM5"/>
<keyword evidence="1" id="KW-0472">Membrane</keyword>
<reference evidence="3" key="1">
    <citation type="submission" date="2020-08" db="EMBL/GenBank/DDBJ databases">
        <title>Multicomponent nature underlies the extraordinary mechanical properties of spider dragline silk.</title>
        <authorList>
            <person name="Kono N."/>
            <person name="Nakamura H."/>
            <person name="Mori M."/>
            <person name="Yoshida Y."/>
            <person name="Ohtoshi R."/>
            <person name="Malay A.D."/>
            <person name="Moran D.A.P."/>
            <person name="Tomita M."/>
            <person name="Numata K."/>
            <person name="Arakawa K."/>
        </authorList>
    </citation>
    <scope>NUCLEOTIDE SEQUENCE</scope>
</reference>